<dbReference type="PANTHER" id="PTHR11851">
    <property type="entry name" value="METALLOPROTEASE"/>
    <property type="match status" value="1"/>
</dbReference>
<dbReference type="STRING" id="1862672.BO225_09170"/>
<dbReference type="Gene3D" id="3.30.830.10">
    <property type="entry name" value="Metalloenzyme, LuxS/M16 peptidase-like"/>
    <property type="match status" value="2"/>
</dbReference>
<dbReference type="OrthoDB" id="9811314at2"/>
<feature type="domain" description="Peptidase M16 C-terminal" evidence="2">
    <location>
        <begin position="172"/>
        <end position="331"/>
    </location>
</feature>
<evidence type="ECO:0000313" key="3">
    <source>
        <dbReference type="EMBL" id="OLU45300.1"/>
    </source>
</evidence>
<proteinExistence type="predicted"/>
<sequence>MFNLAFQTKKLKNGALVILIQKPDYVQSLFMCGFGVGGFNIKERSENMVYENKGGCAHYLEHQMFRYQGEDVTDLFAKMQAQTNAFTSYSETAYYFYTTSEIEKPLQLLLDFVQNLDINAESVEKERGIIASEFAMYEQNPEMRLIKELLVSMYKNHPLKVDILGSLDDIESIQLEDLASFYRRNYDPKNMVIVGVTGKNLDEVLKEIERIEEKYPSKIGERAVCIFPDEPKEVARSKYSLEMDVVQPYVGIAFKLEPKENIIDCLLYDLAFSIWLDAIFGPSNPKYQTWIDEKIITQICGAEVDFSQDHAYLMFYAQTEKIEEFKKLVDSLVQNREKIDPIVFESLKHQSQARNIRLLDRFEGLAVEVLRAHINRYDFLESLQLIDSLDTDKVFEILSSVDFSQKAEVMISPS</sequence>
<evidence type="ECO:0000259" key="1">
    <source>
        <dbReference type="Pfam" id="PF00675"/>
    </source>
</evidence>
<dbReference type="InterPro" id="IPR007863">
    <property type="entry name" value="Peptidase_M16_C"/>
</dbReference>
<accession>A0A1U7NL62</accession>
<protein>
    <recommendedName>
        <fullName evidence="5">Peptidase M16</fullName>
    </recommendedName>
</protein>
<dbReference type="SUPFAM" id="SSF63411">
    <property type="entry name" value="LuxS/MPP-like metallohydrolase"/>
    <property type="match status" value="2"/>
</dbReference>
<keyword evidence="4" id="KW-1185">Reference proteome</keyword>
<name>A0A1U7NL62_9FIRM</name>
<evidence type="ECO:0008006" key="5">
    <source>
        <dbReference type="Google" id="ProtNLM"/>
    </source>
</evidence>
<dbReference type="InterPro" id="IPR050361">
    <property type="entry name" value="MPP/UQCRC_Complex"/>
</dbReference>
<reference evidence="3 4" key="1">
    <citation type="submission" date="2016-11" db="EMBL/GenBank/DDBJ databases">
        <title>Description of two novel members of the family Erysipelotrichaceae: Ileibacterium lipovorans gen. nov., sp. nov. and Dubosiella newyorkensis, gen. nov., sp. nov.</title>
        <authorList>
            <person name="Cox L.M."/>
            <person name="Sohn J."/>
            <person name="Tyrrell K.L."/>
            <person name="Citron D.M."/>
            <person name="Lawson P.A."/>
            <person name="Patel N.B."/>
            <person name="Iizumi T."/>
            <person name="Perez-Perez G.I."/>
            <person name="Goldstein E.J."/>
            <person name="Blaser M.J."/>
        </authorList>
    </citation>
    <scope>NUCLEOTIDE SEQUENCE [LARGE SCALE GENOMIC DNA]</scope>
    <source>
        <strain evidence="3 4">NYU-BL-A4</strain>
    </source>
</reference>
<comment type="caution">
    <text evidence="3">The sequence shown here is derived from an EMBL/GenBank/DDBJ whole genome shotgun (WGS) entry which is preliminary data.</text>
</comment>
<dbReference type="Pfam" id="PF00675">
    <property type="entry name" value="Peptidase_M16"/>
    <property type="match status" value="1"/>
</dbReference>
<evidence type="ECO:0000259" key="2">
    <source>
        <dbReference type="Pfam" id="PF05193"/>
    </source>
</evidence>
<dbReference type="NCBIfam" id="NF047421">
    <property type="entry name" value="YfmH_fam"/>
    <property type="match status" value="1"/>
</dbReference>
<evidence type="ECO:0000313" key="4">
    <source>
        <dbReference type="Proteomes" id="UP000186705"/>
    </source>
</evidence>
<dbReference type="GO" id="GO:0046872">
    <property type="term" value="F:metal ion binding"/>
    <property type="evidence" value="ECO:0007669"/>
    <property type="project" value="InterPro"/>
</dbReference>
<dbReference type="Pfam" id="PF05193">
    <property type="entry name" value="Peptidase_M16_C"/>
    <property type="match status" value="1"/>
</dbReference>
<dbReference type="InterPro" id="IPR011249">
    <property type="entry name" value="Metalloenz_LuxS/M16"/>
</dbReference>
<dbReference type="InterPro" id="IPR011765">
    <property type="entry name" value="Pept_M16_N"/>
</dbReference>
<feature type="domain" description="Peptidase M16 N-terminal" evidence="1">
    <location>
        <begin position="51"/>
        <end position="164"/>
    </location>
</feature>
<dbReference type="PANTHER" id="PTHR11851:SF134">
    <property type="entry name" value="ZINC-DEPENDENT PROTEASE"/>
    <property type="match status" value="1"/>
</dbReference>
<dbReference type="Proteomes" id="UP000186705">
    <property type="component" value="Unassembled WGS sequence"/>
</dbReference>
<organism evidence="3 4">
    <name type="scientific">Dubosiella newyorkensis</name>
    <dbReference type="NCBI Taxonomy" id="1862672"/>
    <lineage>
        <taxon>Bacteria</taxon>
        <taxon>Bacillati</taxon>
        <taxon>Bacillota</taxon>
        <taxon>Erysipelotrichia</taxon>
        <taxon>Erysipelotrichales</taxon>
        <taxon>Erysipelotrichaceae</taxon>
        <taxon>Dubosiella</taxon>
    </lineage>
</organism>
<dbReference type="EMBL" id="MPKA01000087">
    <property type="protein sequence ID" value="OLU45300.1"/>
    <property type="molecule type" value="Genomic_DNA"/>
</dbReference>
<dbReference type="RefSeq" id="WP_076341956.1">
    <property type="nucleotide sequence ID" value="NZ_CAPDDE010000044.1"/>
</dbReference>
<dbReference type="AlphaFoldDB" id="A0A1U7NL62"/>
<dbReference type="GeneID" id="78276109"/>
<gene>
    <name evidence="3" type="ORF">BO225_09170</name>
</gene>